<keyword evidence="1" id="KW-1133">Transmembrane helix</keyword>
<accession>A0ABX6P6C3</accession>
<gene>
    <name evidence="2" type="ORF">HK414_23265</name>
</gene>
<protein>
    <submittedName>
        <fullName evidence="2">Uncharacterized protein</fullName>
    </submittedName>
</protein>
<proteinExistence type="predicted"/>
<evidence type="ECO:0000256" key="1">
    <source>
        <dbReference type="SAM" id="Phobius"/>
    </source>
</evidence>
<dbReference type="EMBL" id="CP053418">
    <property type="protein sequence ID" value="QJW85267.1"/>
    <property type="molecule type" value="Genomic_DNA"/>
</dbReference>
<evidence type="ECO:0000313" key="3">
    <source>
        <dbReference type="Proteomes" id="UP000500826"/>
    </source>
</evidence>
<keyword evidence="1" id="KW-0812">Transmembrane</keyword>
<reference evidence="2 3" key="1">
    <citation type="submission" date="2020-05" db="EMBL/GenBank/DDBJ databases">
        <title>Ramlibacter rhizophilus sp. nov., isolated from rhizosphere soil of national flower Mugunghwa from South Korea.</title>
        <authorList>
            <person name="Zheng-Fei Y."/>
            <person name="Huan T."/>
        </authorList>
    </citation>
    <scope>NUCLEOTIDE SEQUENCE [LARGE SCALE GENOMIC DNA]</scope>
    <source>
        <strain evidence="2 3">H242</strain>
    </source>
</reference>
<dbReference type="Proteomes" id="UP000500826">
    <property type="component" value="Chromosome"/>
</dbReference>
<feature type="transmembrane region" description="Helical" evidence="1">
    <location>
        <begin position="39"/>
        <end position="62"/>
    </location>
</feature>
<feature type="transmembrane region" description="Helical" evidence="1">
    <location>
        <begin position="69"/>
        <end position="87"/>
    </location>
</feature>
<keyword evidence="1" id="KW-0472">Membrane</keyword>
<name>A0ABX6P6C3_9BURK</name>
<sequence length="131" mass="14542">MAAAAARRPALAGFCLLGGLAALVRILYATQARLQRMPALRRFLAPFAISYPVWASVLAIPILRIAPQLYWPVALISLAGLVDWSMHIRQLLPARMTARVPFGAVPWFVLGMAVAFAAEWLVQCAWLRWCR</sequence>
<keyword evidence="3" id="KW-1185">Reference proteome</keyword>
<organism evidence="2 3">
    <name type="scientific">Ramlibacter terrae</name>
    <dbReference type="NCBI Taxonomy" id="2732511"/>
    <lineage>
        <taxon>Bacteria</taxon>
        <taxon>Pseudomonadati</taxon>
        <taxon>Pseudomonadota</taxon>
        <taxon>Betaproteobacteria</taxon>
        <taxon>Burkholderiales</taxon>
        <taxon>Comamonadaceae</taxon>
        <taxon>Ramlibacter</taxon>
    </lineage>
</organism>
<feature type="transmembrane region" description="Helical" evidence="1">
    <location>
        <begin position="107"/>
        <end position="127"/>
    </location>
</feature>
<evidence type="ECO:0000313" key="2">
    <source>
        <dbReference type="EMBL" id="QJW85267.1"/>
    </source>
</evidence>